<accession>X1VL37</accession>
<proteinExistence type="predicted"/>
<feature type="non-terminal residue" evidence="4">
    <location>
        <position position="1"/>
    </location>
</feature>
<keyword evidence="3" id="KW-0067">ATP-binding</keyword>
<sequence length="53" mass="5975">VIIDEIGKMEIFSDKFKEKVLACLNSKKFVLATIGIGGDKYISRIKERDDVTV</sequence>
<dbReference type="AlphaFoldDB" id="X1VL37"/>
<dbReference type="Gene3D" id="3.40.50.300">
    <property type="entry name" value="P-loop containing nucleotide triphosphate hydrolases"/>
    <property type="match status" value="1"/>
</dbReference>
<keyword evidence="2" id="KW-0378">Hydrolase</keyword>
<dbReference type="Pfam" id="PF03266">
    <property type="entry name" value="NTPase_1"/>
    <property type="match status" value="1"/>
</dbReference>
<evidence type="ECO:0000256" key="3">
    <source>
        <dbReference type="ARBA" id="ARBA00022840"/>
    </source>
</evidence>
<dbReference type="GO" id="GO:0017111">
    <property type="term" value="F:ribonucleoside triphosphate phosphatase activity"/>
    <property type="evidence" value="ECO:0007669"/>
    <property type="project" value="InterPro"/>
</dbReference>
<organism evidence="4">
    <name type="scientific">marine sediment metagenome</name>
    <dbReference type="NCBI Taxonomy" id="412755"/>
    <lineage>
        <taxon>unclassified sequences</taxon>
        <taxon>metagenomes</taxon>
        <taxon>ecological metagenomes</taxon>
    </lineage>
</organism>
<protein>
    <recommendedName>
        <fullName evidence="5">AAA domain-containing protein</fullName>
    </recommendedName>
</protein>
<dbReference type="GO" id="GO:0005524">
    <property type="term" value="F:ATP binding"/>
    <property type="evidence" value="ECO:0007669"/>
    <property type="project" value="UniProtKB-KW"/>
</dbReference>
<evidence type="ECO:0000313" key="4">
    <source>
        <dbReference type="EMBL" id="GAJ16446.1"/>
    </source>
</evidence>
<comment type="caution">
    <text evidence="4">The sequence shown here is derived from an EMBL/GenBank/DDBJ whole genome shotgun (WGS) entry which is preliminary data.</text>
</comment>
<evidence type="ECO:0000256" key="1">
    <source>
        <dbReference type="ARBA" id="ARBA00022741"/>
    </source>
</evidence>
<evidence type="ECO:0008006" key="5">
    <source>
        <dbReference type="Google" id="ProtNLM"/>
    </source>
</evidence>
<gene>
    <name evidence="4" type="ORF">S12H4_63146</name>
</gene>
<keyword evidence="1" id="KW-0547">Nucleotide-binding</keyword>
<reference evidence="4" key="1">
    <citation type="journal article" date="2014" name="Front. Microbiol.">
        <title>High frequency of phylogenetically diverse reductive dehalogenase-homologous genes in deep subseafloor sedimentary metagenomes.</title>
        <authorList>
            <person name="Kawai M."/>
            <person name="Futagami T."/>
            <person name="Toyoda A."/>
            <person name="Takaki Y."/>
            <person name="Nishi S."/>
            <person name="Hori S."/>
            <person name="Arai W."/>
            <person name="Tsubouchi T."/>
            <person name="Morono Y."/>
            <person name="Uchiyama I."/>
            <person name="Ito T."/>
            <person name="Fujiyama A."/>
            <person name="Inagaki F."/>
            <person name="Takami H."/>
        </authorList>
    </citation>
    <scope>NUCLEOTIDE SEQUENCE</scope>
    <source>
        <strain evidence="4">Expedition CK06-06</strain>
    </source>
</reference>
<dbReference type="EMBL" id="BARW01042763">
    <property type="protein sequence ID" value="GAJ16446.1"/>
    <property type="molecule type" value="Genomic_DNA"/>
</dbReference>
<dbReference type="PANTHER" id="PTHR43146:SF1">
    <property type="entry name" value="CANCER-RELATED NUCLEOSIDE-TRIPHOSPHATASE"/>
    <property type="match status" value="1"/>
</dbReference>
<name>X1VL37_9ZZZZ</name>
<dbReference type="InterPro" id="IPR027417">
    <property type="entry name" value="P-loop_NTPase"/>
</dbReference>
<dbReference type="InterPro" id="IPR004948">
    <property type="entry name" value="Nuc-triphosphatase_THEP1"/>
</dbReference>
<evidence type="ECO:0000256" key="2">
    <source>
        <dbReference type="ARBA" id="ARBA00022801"/>
    </source>
</evidence>
<dbReference type="PANTHER" id="PTHR43146">
    <property type="entry name" value="CANCER-RELATED NUCLEOSIDE-TRIPHOSPHATASE"/>
    <property type="match status" value="1"/>
</dbReference>
<feature type="non-terminal residue" evidence="4">
    <location>
        <position position="53"/>
    </location>
</feature>